<dbReference type="EMBL" id="BART01008341">
    <property type="protein sequence ID" value="GAG53687.1"/>
    <property type="molecule type" value="Genomic_DNA"/>
</dbReference>
<dbReference type="SUPFAM" id="SSF56112">
    <property type="entry name" value="Protein kinase-like (PK-like)"/>
    <property type="match status" value="2"/>
</dbReference>
<sequence>WRCVAILRWLPGKRLVLHLRCGQRQQLAKIFFTRKDLKRELRGYKLLQGNGISTATLDEHFAVGDADRVHSSQQVGASPGQRASGGRRDAAHVILYQWLDADTLEHLDHRTALHTDSPALLDSVATVAAMHRQGLRQVDIHPGNFLYDGETLWLVDSAAVRGHRSPLRARLARENLADLLAQFYPAQIDDLTALWQRYRQQWPEPNWRLDDLPAAIDKMRALRWRHYNRKLSRSCSEFHCMHSRARFQIWRRDRDSEALRKTLSAPDAAMAQGQALKLGNTATVASVDIAGAAMIIKRYNIKNWRHRLSRCWRPSRGWRSWHNAHFLRFNGIPTPRPIALLEERHGPLRGRAFFICEQVAGDDLKTYLSAAQPGERQAMLATLGGIVGQYWNASISHGDMKADNFIVSGAGLSII</sequence>
<protein>
    <submittedName>
        <fullName evidence="1">Uncharacterized protein</fullName>
    </submittedName>
</protein>
<dbReference type="AlphaFoldDB" id="X0Z5L0"/>
<proteinExistence type="predicted"/>
<feature type="non-terminal residue" evidence="1">
    <location>
        <position position="415"/>
    </location>
</feature>
<feature type="non-terminal residue" evidence="1">
    <location>
        <position position="1"/>
    </location>
</feature>
<gene>
    <name evidence="1" type="ORF">S01H4_18786</name>
</gene>
<reference evidence="1" key="1">
    <citation type="journal article" date="2014" name="Front. Microbiol.">
        <title>High frequency of phylogenetically diverse reductive dehalogenase-homologous genes in deep subseafloor sedimentary metagenomes.</title>
        <authorList>
            <person name="Kawai M."/>
            <person name="Futagami T."/>
            <person name="Toyoda A."/>
            <person name="Takaki Y."/>
            <person name="Nishi S."/>
            <person name="Hori S."/>
            <person name="Arai W."/>
            <person name="Tsubouchi T."/>
            <person name="Morono Y."/>
            <person name="Uchiyama I."/>
            <person name="Ito T."/>
            <person name="Fujiyama A."/>
            <person name="Inagaki F."/>
            <person name="Takami H."/>
        </authorList>
    </citation>
    <scope>NUCLEOTIDE SEQUENCE</scope>
    <source>
        <strain evidence="1">Expedition CK06-06</strain>
    </source>
</reference>
<dbReference type="Pfam" id="PF06293">
    <property type="entry name" value="Kdo"/>
    <property type="match status" value="1"/>
</dbReference>
<evidence type="ECO:0000313" key="1">
    <source>
        <dbReference type="EMBL" id="GAG53687.1"/>
    </source>
</evidence>
<comment type="caution">
    <text evidence="1">The sequence shown here is derived from an EMBL/GenBank/DDBJ whole genome shotgun (WGS) entry which is preliminary data.</text>
</comment>
<organism evidence="1">
    <name type="scientific">marine sediment metagenome</name>
    <dbReference type="NCBI Taxonomy" id="412755"/>
    <lineage>
        <taxon>unclassified sequences</taxon>
        <taxon>metagenomes</taxon>
        <taxon>ecological metagenomes</taxon>
    </lineage>
</organism>
<dbReference type="InterPro" id="IPR011009">
    <property type="entry name" value="Kinase-like_dom_sf"/>
</dbReference>
<name>X0Z5L0_9ZZZZ</name>
<accession>X0Z5L0</accession>